<dbReference type="Proteomes" id="UP000325081">
    <property type="component" value="Unassembled WGS sequence"/>
</dbReference>
<feature type="compositionally biased region" description="Polar residues" evidence="1">
    <location>
        <begin position="114"/>
        <end position="130"/>
    </location>
</feature>
<evidence type="ECO:0000313" key="3">
    <source>
        <dbReference type="Proteomes" id="UP000325081"/>
    </source>
</evidence>
<feature type="region of interest" description="Disordered" evidence="1">
    <location>
        <begin position="87"/>
        <end position="130"/>
    </location>
</feature>
<sequence length="130" mass="14271">MHSLRSAVTKLDLLDVPPHPEEERIALIAGRVGGIRVSHDEPNDPPSHRDYDGVSPVGNELGGGDDAAREFDRRARQLLDDCISRANLPNTDLTGGGNVKIELDKRPMAPPSSSPKWRQSQTPRRTTSLF</sequence>
<feature type="region of interest" description="Disordered" evidence="1">
    <location>
        <begin position="36"/>
        <end position="66"/>
    </location>
</feature>
<organism evidence="2 3">
    <name type="scientific">Striga asiatica</name>
    <name type="common">Asiatic witchweed</name>
    <name type="synonym">Buchnera asiatica</name>
    <dbReference type="NCBI Taxonomy" id="4170"/>
    <lineage>
        <taxon>Eukaryota</taxon>
        <taxon>Viridiplantae</taxon>
        <taxon>Streptophyta</taxon>
        <taxon>Embryophyta</taxon>
        <taxon>Tracheophyta</taxon>
        <taxon>Spermatophyta</taxon>
        <taxon>Magnoliopsida</taxon>
        <taxon>eudicotyledons</taxon>
        <taxon>Gunneridae</taxon>
        <taxon>Pentapetalae</taxon>
        <taxon>asterids</taxon>
        <taxon>lamiids</taxon>
        <taxon>Lamiales</taxon>
        <taxon>Orobanchaceae</taxon>
        <taxon>Buchnereae</taxon>
        <taxon>Striga</taxon>
    </lineage>
</organism>
<evidence type="ECO:0000313" key="2">
    <source>
        <dbReference type="EMBL" id="GER42626.1"/>
    </source>
</evidence>
<reference evidence="3" key="1">
    <citation type="journal article" date="2019" name="Curr. Biol.">
        <title>Genome Sequence of Striga asiatica Provides Insight into the Evolution of Plant Parasitism.</title>
        <authorList>
            <person name="Yoshida S."/>
            <person name="Kim S."/>
            <person name="Wafula E.K."/>
            <person name="Tanskanen J."/>
            <person name="Kim Y.M."/>
            <person name="Honaas L."/>
            <person name="Yang Z."/>
            <person name="Spallek T."/>
            <person name="Conn C.E."/>
            <person name="Ichihashi Y."/>
            <person name="Cheong K."/>
            <person name="Cui S."/>
            <person name="Der J.P."/>
            <person name="Gundlach H."/>
            <person name="Jiao Y."/>
            <person name="Hori C."/>
            <person name="Ishida J.K."/>
            <person name="Kasahara H."/>
            <person name="Kiba T."/>
            <person name="Kim M.S."/>
            <person name="Koo N."/>
            <person name="Laohavisit A."/>
            <person name="Lee Y.H."/>
            <person name="Lumba S."/>
            <person name="McCourt P."/>
            <person name="Mortimer J.C."/>
            <person name="Mutuku J.M."/>
            <person name="Nomura T."/>
            <person name="Sasaki-Sekimoto Y."/>
            <person name="Seto Y."/>
            <person name="Wang Y."/>
            <person name="Wakatake T."/>
            <person name="Sakakibara H."/>
            <person name="Demura T."/>
            <person name="Yamaguchi S."/>
            <person name="Yoneyama K."/>
            <person name="Manabe R.I."/>
            <person name="Nelson D.C."/>
            <person name="Schulman A.H."/>
            <person name="Timko M.P."/>
            <person name="dePamphilis C.W."/>
            <person name="Choi D."/>
            <person name="Shirasu K."/>
        </authorList>
    </citation>
    <scope>NUCLEOTIDE SEQUENCE [LARGE SCALE GENOMIC DNA]</scope>
    <source>
        <strain evidence="3">cv. UVA1</strain>
    </source>
</reference>
<dbReference type="EMBL" id="BKCP01006404">
    <property type="protein sequence ID" value="GER42626.1"/>
    <property type="molecule type" value="Genomic_DNA"/>
</dbReference>
<accession>A0A5A7QCI3</accession>
<name>A0A5A7QCI3_STRAF</name>
<gene>
    <name evidence="2" type="ORF">STAS_19424</name>
</gene>
<feature type="compositionally biased region" description="Basic and acidic residues" evidence="1">
    <location>
        <begin position="37"/>
        <end position="52"/>
    </location>
</feature>
<protein>
    <submittedName>
        <fullName evidence="2">Tetratricopeptide repeat-containing protein</fullName>
    </submittedName>
</protein>
<dbReference type="AlphaFoldDB" id="A0A5A7QCI3"/>
<evidence type="ECO:0000256" key="1">
    <source>
        <dbReference type="SAM" id="MobiDB-lite"/>
    </source>
</evidence>
<keyword evidence="3" id="KW-1185">Reference proteome</keyword>
<proteinExistence type="predicted"/>
<comment type="caution">
    <text evidence="2">The sequence shown here is derived from an EMBL/GenBank/DDBJ whole genome shotgun (WGS) entry which is preliminary data.</text>
</comment>